<feature type="binding site" evidence="3">
    <location>
        <begin position="5"/>
        <end position="12"/>
    </location>
    <ligand>
        <name>substrate</name>
    </ligand>
</feature>
<keyword evidence="1" id="KW-0378">Hydrolase</keyword>
<dbReference type="SUPFAM" id="SSF53254">
    <property type="entry name" value="Phosphoglycerate mutase-like"/>
    <property type="match status" value="1"/>
</dbReference>
<evidence type="ECO:0000256" key="2">
    <source>
        <dbReference type="PIRSR" id="PIRSR613078-1"/>
    </source>
</evidence>
<dbReference type="PANTHER" id="PTHR46517">
    <property type="entry name" value="FRUCTOSE-2,6-BISPHOSPHATASE TIGAR"/>
    <property type="match status" value="1"/>
</dbReference>
<dbReference type="InterPro" id="IPR013078">
    <property type="entry name" value="His_Pase_superF_clade-1"/>
</dbReference>
<sequence length="204" mass="22870">MYLIRHGESEGNVQKIIQGQTDYPLSEAGMLQAEKLGRAFAEVNLDAVYSSDLTRAADTAAKIAGSIPVKEDMLLREVFLGPLEGKTRAELEADYPELAHKSVVTSGIPGTETFDMLTERCRSFVHYLHHEHQDDHIACVSHGGFISILLMYFIAGDAWHQWNRPFLIGNTGITKVYMDEMGQVKLHYTNDQCHLHDTISHTRG</sequence>
<dbReference type="GO" id="GO:0004331">
    <property type="term" value="F:fructose-2,6-bisphosphate 2-phosphatase activity"/>
    <property type="evidence" value="ECO:0007669"/>
    <property type="project" value="TreeGrafter"/>
</dbReference>
<organism evidence="5 6">
    <name type="scientific">Alkalicoccus urumqiensis</name>
    <name type="common">Bacillus urumqiensis</name>
    <dbReference type="NCBI Taxonomy" id="1548213"/>
    <lineage>
        <taxon>Bacteria</taxon>
        <taxon>Bacillati</taxon>
        <taxon>Bacillota</taxon>
        <taxon>Bacilli</taxon>
        <taxon>Bacillales</taxon>
        <taxon>Bacillaceae</taxon>
        <taxon>Alkalicoccus</taxon>
    </lineage>
</organism>
<dbReference type="CDD" id="cd07067">
    <property type="entry name" value="HP_PGM_like"/>
    <property type="match status" value="1"/>
</dbReference>
<reference evidence="5 6" key="1">
    <citation type="submission" date="2018-03" db="EMBL/GenBank/DDBJ databases">
        <title>Bacillus urumqiensis sp. nov., a moderately haloalkaliphilic bacterium isolated from a salt lake.</title>
        <authorList>
            <person name="Zhao B."/>
            <person name="Liao Z."/>
        </authorList>
    </citation>
    <scope>NUCLEOTIDE SEQUENCE [LARGE SCALE GENOMIC DNA]</scope>
    <source>
        <strain evidence="5 6">BZ-SZ-XJ18</strain>
    </source>
</reference>
<gene>
    <name evidence="5" type="ORF">C6I21_09770</name>
</gene>
<evidence type="ECO:0000256" key="1">
    <source>
        <dbReference type="ARBA" id="ARBA00022801"/>
    </source>
</evidence>
<dbReference type="GO" id="GO:0005829">
    <property type="term" value="C:cytosol"/>
    <property type="evidence" value="ECO:0007669"/>
    <property type="project" value="TreeGrafter"/>
</dbReference>
<dbReference type="GO" id="GO:0043456">
    <property type="term" value="P:regulation of pentose-phosphate shunt"/>
    <property type="evidence" value="ECO:0007669"/>
    <property type="project" value="TreeGrafter"/>
</dbReference>
<evidence type="ECO:0000313" key="5">
    <source>
        <dbReference type="EMBL" id="PRO65505.1"/>
    </source>
</evidence>
<dbReference type="Gene3D" id="3.40.50.1240">
    <property type="entry name" value="Phosphoglycerate mutase-like"/>
    <property type="match status" value="1"/>
</dbReference>
<dbReference type="OrthoDB" id="9782128at2"/>
<protein>
    <submittedName>
        <fullName evidence="5">Histidine phosphatase family protein</fullName>
    </submittedName>
</protein>
<keyword evidence="6" id="KW-1185">Reference proteome</keyword>
<dbReference type="InterPro" id="IPR001345">
    <property type="entry name" value="PG/BPGM_mutase_AS"/>
</dbReference>
<dbReference type="InterPro" id="IPR051695">
    <property type="entry name" value="Phosphoglycerate_Mutase"/>
</dbReference>
<feature type="active site" description="Tele-phosphohistidine intermediate" evidence="2">
    <location>
        <position position="6"/>
    </location>
</feature>
<feature type="active site" description="Proton donor/acceptor" evidence="2">
    <location>
        <position position="77"/>
    </location>
</feature>
<name>A0A2P6MGT8_ALKUR</name>
<dbReference type="InterPro" id="IPR000595">
    <property type="entry name" value="cNMP-bd_dom"/>
</dbReference>
<evidence type="ECO:0000313" key="6">
    <source>
        <dbReference type="Proteomes" id="UP000243650"/>
    </source>
</evidence>
<dbReference type="AlphaFoldDB" id="A0A2P6MGT8"/>
<proteinExistence type="predicted"/>
<dbReference type="InterPro" id="IPR029033">
    <property type="entry name" value="His_PPase_superfam"/>
</dbReference>
<dbReference type="Pfam" id="PF00300">
    <property type="entry name" value="His_Phos_1"/>
    <property type="match status" value="1"/>
</dbReference>
<dbReference type="SMART" id="SM00855">
    <property type="entry name" value="PGAM"/>
    <property type="match status" value="1"/>
</dbReference>
<dbReference type="PROSITE" id="PS50042">
    <property type="entry name" value="CNMP_BINDING_3"/>
    <property type="match status" value="1"/>
</dbReference>
<dbReference type="PANTHER" id="PTHR46517:SF1">
    <property type="entry name" value="FRUCTOSE-2,6-BISPHOSPHATASE TIGAR"/>
    <property type="match status" value="1"/>
</dbReference>
<evidence type="ECO:0000256" key="3">
    <source>
        <dbReference type="PIRSR" id="PIRSR613078-2"/>
    </source>
</evidence>
<dbReference type="Proteomes" id="UP000243650">
    <property type="component" value="Unassembled WGS sequence"/>
</dbReference>
<feature type="domain" description="Cyclic nucleotide-binding" evidence="4">
    <location>
        <begin position="1"/>
        <end position="62"/>
    </location>
</feature>
<dbReference type="GO" id="GO:0045820">
    <property type="term" value="P:negative regulation of glycolytic process"/>
    <property type="evidence" value="ECO:0007669"/>
    <property type="project" value="TreeGrafter"/>
</dbReference>
<dbReference type="EMBL" id="PVNS01000008">
    <property type="protein sequence ID" value="PRO65505.1"/>
    <property type="molecule type" value="Genomic_DNA"/>
</dbReference>
<accession>A0A2P6MGT8</accession>
<evidence type="ECO:0000259" key="4">
    <source>
        <dbReference type="PROSITE" id="PS50042"/>
    </source>
</evidence>
<feature type="binding site" evidence="3">
    <location>
        <position position="55"/>
    </location>
    <ligand>
        <name>substrate</name>
    </ligand>
</feature>
<dbReference type="PROSITE" id="PS00175">
    <property type="entry name" value="PG_MUTASE"/>
    <property type="match status" value="1"/>
</dbReference>
<comment type="caution">
    <text evidence="5">The sequence shown here is derived from an EMBL/GenBank/DDBJ whole genome shotgun (WGS) entry which is preliminary data.</text>
</comment>